<dbReference type="Gene3D" id="3.90.1570.30">
    <property type="match status" value="1"/>
</dbReference>
<gene>
    <name evidence="1" type="ORF">H9Q81_03215</name>
</gene>
<dbReference type="KEGG" id="fho:H9Q81_03215"/>
<organism evidence="1 2">
    <name type="scientific">Fusobacterium hominis</name>
    <dbReference type="NCBI Taxonomy" id="2764326"/>
    <lineage>
        <taxon>Bacteria</taxon>
        <taxon>Fusobacteriati</taxon>
        <taxon>Fusobacteriota</taxon>
        <taxon>Fusobacteriia</taxon>
        <taxon>Fusobacteriales</taxon>
        <taxon>Fusobacteriaceae</taxon>
        <taxon>Fusobacterium</taxon>
    </lineage>
</organism>
<name>A0A7G9GYH9_9FUSO</name>
<dbReference type="AlphaFoldDB" id="A0A7G9GYH9"/>
<proteinExistence type="predicted"/>
<evidence type="ECO:0000313" key="2">
    <source>
        <dbReference type="Proteomes" id="UP000515913"/>
    </source>
</evidence>
<dbReference type="Proteomes" id="UP000515913">
    <property type="component" value="Chromosome"/>
</dbReference>
<accession>A0A7G9GYH9</accession>
<reference evidence="1 2" key="1">
    <citation type="submission" date="2020-08" db="EMBL/GenBank/DDBJ databases">
        <authorList>
            <person name="Liu C."/>
            <person name="Sun Q."/>
        </authorList>
    </citation>
    <scope>NUCLEOTIDE SEQUENCE [LARGE SCALE GENOMIC DNA]</scope>
    <source>
        <strain evidence="1 2">NSJ-57</strain>
    </source>
</reference>
<dbReference type="EMBL" id="CP060637">
    <property type="protein sequence ID" value="QNM15861.1"/>
    <property type="molecule type" value="Genomic_DNA"/>
</dbReference>
<protein>
    <submittedName>
        <fullName evidence="1">Uncharacterized protein</fullName>
    </submittedName>
</protein>
<keyword evidence="2" id="KW-1185">Reference proteome</keyword>
<evidence type="ECO:0000313" key="1">
    <source>
        <dbReference type="EMBL" id="QNM15861.1"/>
    </source>
</evidence>
<dbReference type="RefSeq" id="WP_187423133.1">
    <property type="nucleotide sequence ID" value="NZ_CP060637.1"/>
</dbReference>
<sequence>MKGEMEEAEVLLSLVVKLCGWFNVVYGSDSTFNLEDVEYKTPEHIDYKEKYEALLSEVETKSKELENLKSEDITHKTPEERKRIIKSKKPIELTEAETRVLIDEQLREAGWEVNTNSLNYKLNKTLPEKGKAMAIAEWLCVKEDGEKGYVDYALFYKNTLYGVIEAKRCGVDITSALNRDARMYAKGIFVPEDIKLCDGVPYNGYKVPFMFASNGREYNKDLIEKSGIWFLDGRKENNVPKPLKGFYSPENLEKLMEKDDDLANKRLAENSIEYLKSPEGLNLRYYQAEAIEAVENALVNGEECIEKLEEALDLLKGILKELDLCGVKKDA</sequence>